<name>A0A9W6ZZ21_9STRA</name>
<sequence>MSSLIDSSDDTEEEFTSMFGMLLDSDSDDDSTPQPSSAPLPSVVTLASSLSNSTKLSKRTINHTPSSVSSIPTHLPPFTTVDSITSQHIEILHSVSTLGVSRHFASEIITSNILPLILSYIQPQWEKKEEERGMWDVGFEGCYYGLECLKNLACAQMR</sequence>
<feature type="compositionally biased region" description="Polar residues" evidence="1">
    <location>
        <begin position="32"/>
        <end position="41"/>
    </location>
</feature>
<keyword evidence="3" id="KW-1185">Reference proteome</keyword>
<organism evidence="2 3">
    <name type="scientific">Triparma laevis f. longispina</name>
    <dbReference type="NCBI Taxonomy" id="1714387"/>
    <lineage>
        <taxon>Eukaryota</taxon>
        <taxon>Sar</taxon>
        <taxon>Stramenopiles</taxon>
        <taxon>Ochrophyta</taxon>
        <taxon>Bolidophyceae</taxon>
        <taxon>Parmales</taxon>
        <taxon>Triparmaceae</taxon>
        <taxon>Triparma</taxon>
    </lineage>
</organism>
<comment type="caution">
    <text evidence="2">The sequence shown here is derived from an EMBL/GenBank/DDBJ whole genome shotgun (WGS) entry which is preliminary data.</text>
</comment>
<reference evidence="3" key="1">
    <citation type="journal article" date="2023" name="Commun. Biol.">
        <title>Genome analysis of Parmales, the sister group of diatoms, reveals the evolutionary specialization of diatoms from phago-mixotrophs to photoautotrophs.</title>
        <authorList>
            <person name="Ban H."/>
            <person name="Sato S."/>
            <person name="Yoshikawa S."/>
            <person name="Yamada K."/>
            <person name="Nakamura Y."/>
            <person name="Ichinomiya M."/>
            <person name="Sato N."/>
            <person name="Blanc-Mathieu R."/>
            <person name="Endo H."/>
            <person name="Kuwata A."/>
            <person name="Ogata H."/>
        </authorList>
    </citation>
    <scope>NUCLEOTIDE SEQUENCE [LARGE SCALE GENOMIC DNA]</scope>
    <source>
        <strain evidence="3">NIES 3700</strain>
    </source>
</reference>
<dbReference type="AlphaFoldDB" id="A0A9W6ZZ21"/>
<evidence type="ECO:0000313" key="3">
    <source>
        <dbReference type="Proteomes" id="UP001165122"/>
    </source>
</evidence>
<proteinExistence type="predicted"/>
<evidence type="ECO:0000313" key="2">
    <source>
        <dbReference type="EMBL" id="GMH61051.1"/>
    </source>
</evidence>
<protein>
    <submittedName>
        <fullName evidence="2">Uncharacterized protein</fullName>
    </submittedName>
</protein>
<feature type="region of interest" description="Disordered" evidence="1">
    <location>
        <begin position="1"/>
        <end position="41"/>
    </location>
</feature>
<accession>A0A9W6ZZ21</accession>
<dbReference type="EMBL" id="BRXW01000505">
    <property type="protein sequence ID" value="GMH61051.1"/>
    <property type="molecule type" value="Genomic_DNA"/>
</dbReference>
<dbReference type="Proteomes" id="UP001165122">
    <property type="component" value="Unassembled WGS sequence"/>
</dbReference>
<gene>
    <name evidence="2" type="ORF">TrLO_g14675</name>
</gene>
<evidence type="ECO:0000256" key="1">
    <source>
        <dbReference type="SAM" id="MobiDB-lite"/>
    </source>
</evidence>